<dbReference type="PIRSF" id="PIRSF016578">
    <property type="entry name" value="HsaA"/>
    <property type="match status" value="1"/>
</dbReference>
<dbReference type="EC" id="1.3.8.1" evidence="11"/>
<comment type="cofactor">
    <cofactor evidence="1">
        <name>FAD</name>
        <dbReference type="ChEBI" id="CHEBI:57692"/>
    </cofactor>
</comment>
<comment type="caution">
    <text evidence="11">The sequence shown here is derived from an EMBL/GenBank/DDBJ whole genome shotgun (WGS) entry which is preliminary data.</text>
</comment>
<dbReference type="PROSITE" id="PS00073">
    <property type="entry name" value="ACYL_COA_DH_2"/>
    <property type="match status" value="1"/>
</dbReference>
<keyword evidence="7 11" id="KW-0560">Oxidoreductase</keyword>
<dbReference type="EMBL" id="LNQE01000826">
    <property type="protein sequence ID" value="KUG24739.1"/>
    <property type="molecule type" value="Genomic_DNA"/>
</dbReference>
<keyword evidence="5" id="KW-0285">Flavoprotein</keyword>
<comment type="similarity">
    <text evidence="3">Belongs to the acyl-CoA dehydrogenase family.</text>
</comment>
<dbReference type="PANTHER" id="PTHR43884:SF12">
    <property type="entry name" value="ISOVALERYL-COA DEHYDROGENASE, MITOCHONDRIAL-RELATED"/>
    <property type="match status" value="1"/>
</dbReference>
<keyword evidence="4" id="KW-0101">Branched-chain amino acid catabolism</keyword>
<feature type="domain" description="Acyl-CoA dehydrogenase/oxidase N-terminal" evidence="10">
    <location>
        <begin position="7"/>
        <end position="119"/>
    </location>
</feature>
<dbReference type="InterPro" id="IPR006089">
    <property type="entry name" value="Acyl-CoA_DH_CS"/>
</dbReference>
<dbReference type="FunFam" id="1.10.540.10:FF:000002">
    <property type="entry name" value="Acyl-CoA dehydrogenase FadE19"/>
    <property type="match status" value="1"/>
</dbReference>
<dbReference type="InterPro" id="IPR006091">
    <property type="entry name" value="Acyl-CoA_Oxase/DH_mid-dom"/>
</dbReference>
<dbReference type="Pfam" id="PF02770">
    <property type="entry name" value="Acyl-CoA_dh_M"/>
    <property type="match status" value="1"/>
</dbReference>
<dbReference type="SUPFAM" id="SSF47203">
    <property type="entry name" value="Acyl-CoA dehydrogenase C-terminal domain-like"/>
    <property type="match status" value="1"/>
</dbReference>
<gene>
    <name evidence="11" type="ORF">ASZ90_005449</name>
</gene>
<dbReference type="PANTHER" id="PTHR43884">
    <property type="entry name" value="ACYL-COA DEHYDROGENASE"/>
    <property type="match status" value="1"/>
</dbReference>
<feature type="domain" description="Acyl-CoA oxidase/dehydrogenase middle" evidence="9">
    <location>
        <begin position="123"/>
        <end position="213"/>
    </location>
</feature>
<sequence>MTEFKFTEEQIMLRDMVRDFTKNEIKPIAAEIDANEKIPEQLIKQLGELGLLGISFPEEYGGAGMGEVGYCIMQEEIARGCMSTATFIGAHQSIGANTIYLGGTEELKKKYLVPLASGEKIGAFCLTEAQAGSDSFNVKTKAELDGDHWVINGEKLWITNGGIADIVSVFARTPKGLSAFVVETSDPGFQAGPPEKKMGIKGSTTNQITFDNVRVPKENLLGSEGRGFILAMKTLDAGRLGLGAACLGAAKELLELSAVYSKERKQFDQSISNFQAIQFMLAEMATIIFTMESIVYRTAVDYDLGKNISKQSAMVKLYCSEGLDKVADSAVQIHGGMGYSRELPIERFYRDSRINRIFEGTNEIQKGIIARDVIKKNGVM</sequence>
<evidence type="ECO:0000256" key="6">
    <source>
        <dbReference type="ARBA" id="ARBA00022827"/>
    </source>
</evidence>
<protein>
    <submittedName>
        <fullName evidence="11">Butyryl-coa dehydrogenase</fullName>
        <ecNumber evidence="11">1.3.8.1</ecNumber>
    </submittedName>
</protein>
<dbReference type="InterPro" id="IPR009075">
    <property type="entry name" value="AcylCo_DH/oxidase_C"/>
</dbReference>
<dbReference type="InterPro" id="IPR013786">
    <property type="entry name" value="AcylCoA_DH/ox_N"/>
</dbReference>
<dbReference type="SUPFAM" id="SSF56645">
    <property type="entry name" value="Acyl-CoA dehydrogenase NM domain-like"/>
    <property type="match status" value="1"/>
</dbReference>
<accession>A0A0W8FWV2</accession>
<reference evidence="11" key="1">
    <citation type="journal article" date="2015" name="Proc. Natl. Acad. Sci. U.S.A.">
        <title>Networks of energetic and metabolic interactions define dynamics in microbial communities.</title>
        <authorList>
            <person name="Embree M."/>
            <person name="Liu J.K."/>
            <person name="Al-Bassam M.M."/>
            <person name="Zengler K."/>
        </authorList>
    </citation>
    <scope>NUCLEOTIDE SEQUENCE</scope>
</reference>
<dbReference type="AlphaFoldDB" id="A0A0W8FWV2"/>
<evidence type="ECO:0000313" key="11">
    <source>
        <dbReference type="EMBL" id="KUG24739.1"/>
    </source>
</evidence>
<dbReference type="InterPro" id="IPR037069">
    <property type="entry name" value="AcylCoA_DH/ox_N_sf"/>
</dbReference>
<evidence type="ECO:0000259" key="8">
    <source>
        <dbReference type="Pfam" id="PF00441"/>
    </source>
</evidence>
<evidence type="ECO:0000256" key="5">
    <source>
        <dbReference type="ARBA" id="ARBA00022630"/>
    </source>
</evidence>
<dbReference type="FunFam" id="1.20.140.10:FF:000001">
    <property type="entry name" value="Acyl-CoA dehydrogenase"/>
    <property type="match status" value="1"/>
</dbReference>
<proteinExistence type="inferred from homology"/>
<evidence type="ECO:0000256" key="2">
    <source>
        <dbReference type="ARBA" id="ARBA00005109"/>
    </source>
</evidence>
<dbReference type="GO" id="GO:0009083">
    <property type="term" value="P:branched-chain amino acid catabolic process"/>
    <property type="evidence" value="ECO:0007669"/>
    <property type="project" value="UniProtKB-KW"/>
</dbReference>
<dbReference type="GO" id="GO:0016937">
    <property type="term" value="F:short-chain fatty acyl-CoA dehydrogenase activity"/>
    <property type="evidence" value="ECO:0007669"/>
    <property type="project" value="UniProtKB-EC"/>
</dbReference>
<evidence type="ECO:0000256" key="1">
    <source>
        <dbReference type="ARBA" id="ARBA00001974"/>
    </source>
</evidence>
<evidence type="ECO:0000256" key="7">
    <source>
        <dbReference type="ARBA" id="ARBA00023002"/>
    </source>
</evidence>
<organism evidence="11">
    <name type="scientific">hydrocarbon metagenome</name>
    <dbReference type="NCBI Taxonomy" id="938273"/>
    <lineage>
        <taxon>unclassified sequences</taxon>
        <taxon>metagenomes</taxon>
        <taxon>ecological metagenomes</taxon>
    </lineage>
</organism>
<comment type="pathway">
    <text evidence="2">Amino-acid degradation; L-valine degradation.</text>
</comment>
<dbReference type="GO" id="GO:0050660">
    <property type="term" value="F:flavin adenine dinucleotide binding"/>
    <property type="evidence" value="ECO:0007669"/>
    <property type="project" value="InterPro"/>
</dbReference>
<feature type="domain" description="Acyl-CoA dehydrogenase/oxidase C-terminal" evidence="8">
    <location>
        <begin position="225"/>
        <end position="373"/>
    </location>
</feature>
<dbReference type="Gene3D" id="2.40.110.10">
    <property type="entry name" value="Butyryl-CoA Dehydrogenase, subunit A, domain 2"/>
    <property type="match status" value="1"/>
</dbReference>
<evidence type="ECO:0000256" key="4">
    <source>
        <dbReference type="ARBA" id="ARBA00022456"/>
    </source>
</evidence>
<dbReference type="InterPro" id="IPR046373">
    <property type="entry name" value="Acyl-CoA_Oxase/DH_mid-dom_sf"/>
</dbReference>
<name>A0A0W8FWV2_9ZZZZ</name>
<evidence type="ECO:0000256" key="3">
    <source>
        <dbReference type="ARBA" id="ARBA00009347"/>
    </source>
</evidence>
<keyword evidence="6" id="KW-0274">FAD</keyword>
<dbReference type="InterPro" id="IPR036250">
    <property type="entry name" value="AcylCo_DH-like_C"/>
</dbReference>
<evidence type="ECO:0000259" key="9">
    <source>
        <dbReference type="Pfam" id="PF02770"/>
    </source>
</evidence>
<dbReference type="Gene3D" id="1.20.140.10">
    <property type="entry name" value="Butyryl-CoA Dehydrogenase, subunit A, domain 3"/>
    <property type="match status" value="1"/>
</dbReference>
<dbReference type="InterPro" id="IPR009100">
    <property type="entry name" value="AcylCoA_DH/oxidase_NM_dom_sf"/>
</dbReference>
<evidence type="ECO:0000259" key="10">
    <source>
        <dbReference type="Pfam" id="PF02771"/>
    </source>
</evidence>
<dbReference type="FunFam" id="2.40.110.10:FF:000001">
    <property type="entry name" value="Acyl-CoA dehydrogenase, mitochondrial"/>
    <property type="match status" value="1"/>
</dbReference>
<dbReference type="Pfam" id="PF02771">
    <property type="entry name" value="Acyl-CoA_dh_N"/>
    <property type="match status" value="1"/>
</dbReference>
<dbReference type="Pfam" id="PF00441">
    <property type="entry name" value="Acyl-CoA_dh_1"/>
    <property type="match status" value="1"/>
</dbReference>
<dbReference type="Gene3D" id="1.10.540.10">
    <property type="entry name" value="Acyl-CoA dehydrogenase/oxidase, N-terminal domain"/>
    <property type="match status" value="1"/>
</dbReference>